<keyword evidence="7" id="KW-1185">Reference proteome</keyword>
<dbReference type="InterPro" id="IPR044861">
    <property type="entry name" value="IPNS-like_FE2OG_OXY"/>
</dbReference>
<reference evidence="6 7" key="1">
    <citation type="submission" date="2024-02" db="EMBL/GenBank/DDBJ databases">
        <authorList>
            <person name="Vignale AGUSTIN F."/>
            <person name="Sosa J E."/>
            <person name="Modenutti C."/>
        </authorList>
    </citation>
    <scope>NUCLEOTIDE SEQUENCE [LARGE SCALE GENOMIC DNA]</scope>
</reference>
<dbReference type="Gene3D" id="2.60.120.330">
    <property type="entry name" value="B-lactam Antibiotic, Isopenicillin N Synthase, Chain"/>
    <property type="match status" value="1"/>
</dbReference>
<organism evidence="6 7">
    <name type="scientific">Ilex paraguariensis</name>
    <name type="common">yerba mate</name>
    <dbReference type="NCBI Taxonomy" id="185542"/>
    <lineage>
        <taxon>Eukaryota</taxon>
        <taxon>Viridiplantae</taxon>
        <taxon>Streptophyta</taxon>
        <taxon>Embryophyta</taxon>
        <taxon>Tracheophyta</taxon>
        <taxon>Spermatophyta</taxon>
        <taxon>Magnoliopsida</taxon>
        <taxon>eudicotyledons</taxon>
        <taxon>Gunneridae</taxon>
        <taxon>Pentapetalae</taxon>
        <taxon>asterids</taxon>
        <taxon>campanulids</taxon>
        <taxon>Aquifoliales</taxon>
        <taxon>Aquifoliaceae</taxon>
        <taxon>Ilex</taxon>
    </lineage>
</organism>
<evidence type="ECO:0000313" key="6">
    <source>
        <dbReference type="EMBL" id="CAK9160077.1"/>
    </source>
</evidence>
<gene>
    <name evidence="6" type="ORF">ILEXP_LOCUS28804</name>
</gene>
<dbReference type="Pfam" id="PF03171">
    <property type="entry name" value="2OG-FeII_Oxy"/>
    <property type="match status" value="1"/>
</dbReference>
<comment type="caution">
    <text evidence="6">The sequence shown here is derived from an EMBL/GenBank/DDBJ whole genome shotgun (WGS) entry which is preliminary data.</text>
</comment>
<comment type="similarity">
    <text evidence="1">Belongs to the iron/ascorbate-dependent oxidoreductase family.</text>
</comment>
<evidence type="ECO:0000256" key="4">
    <source>
        <dbReference type="ARBA" id="ARBA00023004"/>
    </source>
</evidence>
<dbReference type="EMBL" id="CAUOFW020003458">
    <property type="protein sequence ID" value="CAK9160077.1"/>
    <property type="molecule type" value="Genomic_DNA"/>
</dbReference>
<dbReference type="SUPFAM" id="SSF51197">
    <property type="entry name" value="Clavaminate synthase-like"/>
    <property type="match status" value="1"/>
</dbReference>
<dbReference type="Proteomes" id="UP001642360">
    <property type="component" value="Unassembled WGS sequence"/>
</dbReference>
<keyword evidence="3" id="KW-0560">Oxidoreductase</keyword>
<name>A0ABC8SZB9_9AQUA</name>
<keyword evidence="4" id="KW-0408">Iron</keyword>
<dbReference type="PANTHER" id="PTHR10209:SF884">
    <property type="entry name" value="1-AMINOCYCLOPROPANE-1-CARBOXYLATE OXIDASE HOMOLOG 1-LIKE"/>
    <property type="match status" value="1"/>
</dbReference>
<evidence type="ECO:0000256" key="3">
    <source>
        <dbReference type="ARBA" id="ARBA00023002"/>
    </source>
</evidence>
<dbReference type="InterPro" id="IPR027443">
    <property type="entry name" value="IPNS-like_sf"/>
</dbReference>
<protein>
    <recommendedName>
        <fullName evidence="5">Fe2OG dioxygenase domain-containing protein</fullName>
    </recommendedName>
</protein>
<evidence type="ECO:0000313" key="7">
    <source>
        <dbReference type="Proteomes" id="UP001642360"/>
    </source>
</evidence>
<evidence type="ECO:0000256" key="1">
    <source>
        <dbReference type="ARBA" id="ARBA00008056"/>
    </source>
</evidence>
<keyword evidence="2" id="KW-0479">Metal-binding</keyword>
<dbReference type="GO" id="GO:0051213">
    <property type="term" value="F:dioxygenase activity"/>
    <property type="evidence" value="ECO:0007669"/>
    <property type="project" value="UniProtKB-ARBA"/>
</dbReference>
<dbReference type="PROSITE" id="PS51471">
    <property type="entry name" value="FE2OG_OXY"/>
    <property type="match status" value="1"/>
</dbReference>
<dbReference type="GO" id="GO:0046872">
    <property type="term" value="F:metal ion binding"/>
    <property type="evidence" value="ECO:0007669"/>
    <property type="project" value="UniProtKB-KW"/>
</dbReference>
<sequence length="130" mass="14655">MEYSKQIKRLGTALFEFLSEALGLNPDHLIGMDCAKGHAILSNYYPSCPEPDLTMGTSKHSDPDFLTILLQDEIGGLQVVHQKQWVNVPPVSGALVVDVGDLLQDQFFSIHYIHHDSSMEHRCFFYFTSI</sequence>
<evidence type="ECO:0000259" key="5">
    <source>
        <dbReference type="PROSITE" id="PS51471"/>
    </source>
</evidence>
<feature type="domain" description="Fe2OG dioxygenase" evidence="5">
    <location>
        <begin position="36"/>
        <end position="130"/>
    </location>
</feature>
<evidence type="ECO:0000256" key="2">
    <source>
        <dbReference type="ARBA" id="ARBA00022723"/>
    </source>
</evidence>
<dbReference type="PANTHER" id="PTHR10209">
    <property type="entry name" value="OXIDOREDUCTASE, 2OG-FE II OXYGENASE FAMILY PROTEIN"/>
    <property type="match status" value="1"/>
</dbReference>
<dbReference type="InterPro" id="IPR005123">
    <property type="entry name" value="Oxoglu/Fe-dep_dioxygenase_dom"/>
</dbReference>
<proteinExistence type="inferred from homology"/>
<accession>A0ABC8SZB9</accession>
<dbReference type="AlphaFoldDB" id="A0ABC8SZB9"/>